<evidence type="ECO:0000256" key="1">
    <source>
        <dbReference type="ARBA" id="ARBA00011063"/>
    </source>
</evidence>
<dbReference type="PRINTS" id="PR00719">
    <property type="entry name" value="LMWPTPASE"/>
</dbReference>
<dbReference type="InterPro" id="IPR023485">
    <property type="entry name" value="Ptyr_pPase"/>
</dbReference>
<dbReference type="InterPro" id="IPR050438">
    <property type="entry name" value="LMW_PTPase"/>
</dbReference>
<gene>
    <name evidence="7" type="ORF">GLV81_03820</name>
</gene>
<dbReference type="PANTHER" id="PTHR11717:SF7">
    <property type="entry name" value="LOW MOLECULAR WEIGHT PHOSPHOTYROSINE PROTEIN PHOSPHATASE"/>
    <property type="match status" value="1"/>
</dbReference>
<evidence type="ECO:0000256" key="4">
    <source>
        <dbReference type="ARBA" id="ARBA00022912"/>
    </source>
</evidence>
<dbReference type="InterPro" id="IPR036196">
    <property type="entry name" value="Ptyr_pPase_sf"/>
</dbReference>
<keyword evidence="3" id="KW-0378">Hydrolase</keyword>
<dbReference type="SUPFAM" id="SSF52788">
    <property type="entry name" value="Phosphotyrosine protein phosphatases I"/>
    <property type="match status" value="1"/>
</dbReference>
<organism evidence="7 8">
    <name type="scientific">Phnomibacter ginsenosidimutans</name>
    <dbReference type="NCBI Taxonomy" id="2676868"/>
    <lineage>
        <taxon>Bacteria</taxon>
        <taxon>Pseudomonadati</taxon>
        <taxon>Bacteroidota</taxon>
        <taxon>Chitinophagia</taxon>
        <taxon>Chitinophagales</taxon>
        <taxon>Chitinophagaceae</taxon>
        <taxon>Phnomibacter</taxon>
    </lineage>
</organism>
<sequence>MVCLGNICRSPLAEGIMRHKARTAGLHWEIDSAGTGSWHVGEPPHRLSQKTALHYGVDISSQRGRQFHASDMERFDVIFFMEESNRRDAQAMARHTWNDAKARLLLNEVTPGANEPVPDPYYGTEEDYHHVFRLISTACDAFIARQLNA</sequence>
<name>A0A6I6GBZ3_9BACT</name>
<dbReference type="KEGG" id="fls:GLV81_03820"/>
<dbReference type="SMART" id="SM00226">
    <property type="entry name" value="LMWPc"/>
    <property type="match status" value="1"/>
</dbReference>
<evidence type="ECO:0000256" key="5">
    <source>
        <dbReference type="PIRSR" id="PIRSR617867-1"/>
    </source>
</evidence>
<evidence type="ECO:0000256" key="3">
    <source>
        <dbReference type="ARBA" id="ARBA00022801"/>
    </source>
</evidence>
<dbReference type="Pfam" id="PF01451">
    <property type="entry name" value="LMWPc"/>
    <property type="match status" value="1"/>
</dbReference>
<evidence type="ECO:0000313" key="8">
    <source>
        <dbReference type="Proteomes" id="UP000426027"/>
    </source>
</evidence>
<feature type="active site" description="Nucleophile" evidence="5">
    <location>
        <position position="3"/>
    </location>
</feature>
<proteinExistence type="inferred from homology"/>
<dbReference type="Gene3D" id="3.40.50.2300">
    <property type="match status" value="1"/>
</dbReference>
<feature type="active site" evidence="5">
    <location>
        <position position="9"/>
    </location>
</feature>
<dbReference type="InterPro" id="IPR017867">
    <property type="entry name" value="Tyr_phospatase_low_mol_wt"/>
</dbReference>
<dbReference type="AlphaFoldDB" id="A0A6I6GBZ3"/>
<comment type="similarity">
    <text evidence="1">Belongs to the low molecular weight phosphotyrosine protein phosphatase family.</text>
</comment>
<dbReference type="Proteomes" id="UP000426027">
    <property type="component" value="Chromosome"/>
</dbReference>
<evidence type="ECO:0000259" key="6">
    <source>
        <dbReference type="SMART" id="SM00226"/>
    </source>
</evidence>
<keyword evidence="8" id="KW-1185">Reference proteome</keyword>
<dbReference type="CDD" id="cd16343">
    <property type="entry name" value="LMWPTP"/>
    <property type="match status" value="1"/>
</dbReference>
<dbReference type="EMBL" id="CP046566">
    <property type="protein sequence ID" value="QGW29974.1"/>
    <property type="molecule type" value="Genomic_DNA"/>
</dbReference>
<dbReference type="PANTHER" id="PTHR11717">
    <property type="entry name" value="LOW MOLECULAR WEIGHT PROTEIN TYROSINE PHOSPHATASE"/>
    <property type="match status" value="1"/>
</dbReference>
<feature type="domain" description="Phosphotyrosine protein phosphatase I" evidence="6">
    <location>
        <begin position="2"/>
        <end position="145"/>
    </location>
</feature>
<dbReference type="GO" id="GO:0004725">
    <property type="term" value="F:protein tyrosine phosphatase activity"/>
    <property type="evidence" value="ECO:0007669"/>
    <property type="project" value="UniProtKB-EC"/>
</dbReference>
<evidence type="ECO:0000256" key="2">
    <source>
        <dbReference type="ARBA" id="ARBA00013064"/>
    </source>
</evidence>
<feature type="active site" description="Proton donor" evidence="5">
    <location>
        <position position="119"/>
    </location>
</feature>
<evidence type="ECO:0000313" key="7">
    <source>
        <dbReference type="EMBL" id="QGW29974.1"/>
    </source>
</evidence>
<protein>
    <recommendedName>
        <fullName evidence="2">protein-tyrosine-phosphatase</fullName>
        <ecNumber evidence="2">3.1.3.48</ecNumber>
    </recommendedName>
</protein>
<accession>A0A6I6GBZ3</accession>
<keyword evidence="4" id="KW-0904">Protein phosphatase</keyword>
<reference evidence="7 8" key="1">
    <citation type="submission" date="2019-11" db="EMBL/GenBank/DDBJ databases">
        <authorList>
            <person name="Im W.T."/>
        </authorList>
    </citation>
    <scope>NUCLEOTIDE SEQUENCE [LARGE SCALE GENOMIC DNA]</scope>
    <source>
        <strain evidence="7 8">SB-02</strain>
    </source>
</reference>
<dbReference type="EC" id="3.1.3.48" evidence="2"/>